<dbReference type="Proteomes" id="UP000461585">
    <property type="component" value="Unassembled WGS sequence"/>
</dbReference>
<keyword evidence="9 10" id="KW-0472">Membrane</keyword>
<reference evidence="11 12" key="1">
    <citation type="submission" date="2020-01" db="EMBL/GenBank/DDBJ databases">
        <title>Anaeroalcalibacter tamaniensis gen. nov., sp. nov., moderately halophilic strictly anaerobic fermenter bacterium from mud volcano of Taman peninsula.</title>
        <authorList>
            <person name="Frolova A."/>
            <person name="Merkel A.Y."/>
            <person name="Slobodkin A.I."/>
        </authorList>
    </citation>
    <scope>NUCLEOTIDE SEQUENCE [LARGE SCALE GENOMIC DNA]</scope>
    <source>
        <strain evidence="11 12">F-3ap</strain>
    </source>
</reference>
<gene>
    <name evidence="11" type="ORF">GXN74_07920</name>
</gene>
<protein>
    <submittedName>
        <fullName evidence="11">Trk family potassium uptake protein</fullName>
    </submittedName>
</protein>
<keyword evidence="6" id="KW-0630">Potassium</keyword>
<evidence type="ECO:0000313" key="11">
    <source>
        <dbReference type="EMBL" id="NDL67670.1"/>
    </source>
</evidence>
<keyword evidence="4" id="KW-0633">Potassium transport</keyword>
<dbReference type="PANTHER" id="PTHR32024:SF1">
    <property type="entry name" value="KTR SYSTEM POTASSIUM UPTAKE PROTEIN B"/>
    <property type="match status" value="1"/>
</dbReference>
<keyword evidence="8" id="KW-0406">Ion transport</keyword>
<dbReference type="PANTHER" id="PTHR32024">
    <property type="entry name" value="TRK SYSTEM POTASSIUM UPTAKE PROTEIN TRKG-RELATED"/>
    <property type="match status" value="1"/>
</dbReference>
<name>A0A7X5HVZ0_9FIRM</name>
<feature type="transmembrane region" description="Helical" evidence="10">
    <location>
        <begin position="42"/>
        <end position="64"/>
    </location>
</feature>
<comment type="caution">
    <text evidence="11">The sequence shown here is derived from an EMBL/GenBank/DDBJ whole genome shotgun (WGS) entry which is preliminary data.</text>
</comment>
<feature type="transmembrane region" description="Helical" evidence="10">
    <location>
        <begin position="322"/>
        <end position="340"/>
    </location>
</feature>
<evidence type="ECO:0000256" key="1">
    <source>
        <dbReference type="ARBA" id="ARBA00004651"/>
    </source>
</evidence>
<feature type="transmembrane region" description="Helical" evidence="10">
    <location>
        <begin position="190"/>
        <end position="213"/>
    </location>
</feature>
<feature type="transmembrane region" description="Helical" evidence="10">
    <location>
        <begin position="155"/>
        <end position="178"/>
    </location>
</feature>
<evidence type="ECO:0000256" key="3">
    <source>
        <dbReference type="ARBA" id="ARBA00022475"/>
    </source>
</evidence>
<feature type="transmembrane region" description="Helical" evidence="10">
    <location>
        <begin position="387"/>
        <end position="405"/>
    </location>
</feature>
<dbReference type="InterPro" id="IPR003445">
    <property type="entry name" value="Cat_transpt"/>
</dbReference>
<dbReference type="EMBL" id="JAAEEH010000018">
    <property type="protein sequence ID" value="NDL67670.1"/>
    <property type="molecule type" value="Genomic_DNA"/>
</dbReference>
<feature type="transmembrane region" description="Helical" evidence="10">
    <location>
        <begin position="127"/>
        <end position="148"/>
    </location>
</feature>
<dbReference type="RefSeq" id="WP_162370397.1">
    <property type="nucleotide sequence ID" value="NZ_JAAEEH010000018.1"/>
</dbReference>
<evidence type="ECO:0000256" key="4">
    <source>
        <dbReference type="ARBA" id="ARBA00022538"/>
    </source>
</evidence>
<evidence type="ECO:0000256" key="6">
    <source>
        <dbReference type="ARBA" id="ARBA00022958"/>
    </source>
</evidence>
<comment type="subcellular location">
    <subcellularLocation>
        <location evidence="1">Cell membrane</location>
        <topology evidence="1">Multi-pass membrane protein</topology>
    </subcellularLocation>
</comment>
<dbReference type="GO" id="GO:0005886">
    <property type="term" value="C:plasma membrane"/>
    <property type="evidence" value="ECO:0007669"/>
    <property type="project" value="UniProtKB-SubCell"/>
</dbReference>
<evidence type="ECO:0000256" key="7">
    <source>
        <dbReference type="ARBA" id="ARBA00022989"/>
    </source>
</evidence>
<dbReference type="NCBIfam" id="TIGR00933">
    <property type="entry name" value="2a38"/>
    <property type="match status" value="1"/>
</dbReference>
<keyword evidence="5 10" id="KW-0812">Transmembrane</keyword>
<dbReference type="AlphaFoldDB" id="A0A7X5HVZ0"/>
<feature type="transmembrane region" description="Helical" evidence="10">
    <location>
        <begin position="417"/>
        <end position="439"/>
    </location>
</feature>
<feature type="transmembrane region" description="Helical" evidence="10">
    <location>
        <begin position="76"/>
        <end position="100"/>
    </location>
</feature>
<keyword evidence="2" id="KW-0813">Transport</keyword>
<evidence type="ECO:0000256" key="2">
    <source>
        <dbReference type="ARBA" id="ARBA00022448"/>
    </source>
</evidence>
<evidence type="ECO:0000256" key="8">
    <source>
        <dbReference type="ARBA" id="ARBA00023065"/>
    </source>
</evidence>
<sequence>MKINIDAFKLHPTQILVLGFLGVITLGTMLLMLPVASRSGLSIGFVDALFTATSAVCVTGLVVVNTMEHWTMFGKLVILLLIQIGGLGFMTITTTFFILLGKKIRLKERLVIQESLGQTSISGMVKLVVNILLGTLIFEGIGAVLLSIKFVPEYGAYGIFMGIFHSVSAFCNAGFDIIGQESLIPYRGDILVNFAVMSLIILGGLGFSVWMDLVRVTKDRYRKRYTWRRWFRQLSLHTKLVLSISLGLILSGAVFFLVAEGWNPNTLGGLGAKDKFLGALFQSVTARTAGFNTMPLDVMTNGSKFVTIILMFIGGSPGGTTGGVKTVTMGVLLLSMLSVVQGKEELVAFKRRIPDTTIKRALAVVMISLFMVIAVTLALSMTEETSFINIFFETVSAFATVGLTLGITLDLETASKLLLSFTMFAGRLGPVTLAVAFSLRGTHKSSIHMPEEKIMVG</sequence>
<proteinExistence type="predicted"/>
<dbReference type="Pfam" id="PF02386">
    <property type="entry name" value="TrkH"/>
    <property type="match status" value="1"/>
</dbReference>
<feature type="transmembrane region" description="Helical" evidence="10">
    <location>
        <begin position="234"/>
        <end position="259"/>
    </location>
</feature>
<keyword evidence="12" id="KW-1185">Reference proteome</keyword>
<evidence type="ECO:0000256" key="10">
    <source>
        <dbReference type="SAM" id="Phobius"/>
    </source>
</evidence>
<organism evidence="11 12">
    <name type="scientific">Anaerotalea alkaliphila</name>
    <dbReference type="NCBI Taxonomy" id="2662126"/>
    <lineage>
        <taxon>Bacteria</taxon>
        <taxon>Bacillati</taxon>
        <taxon>Bacillota</taxon>
        <taxon>Clostridia</taxon>
        <taxon>Eubacteriales</taxon>
        <taxon>Anaerotalea</taxon>
    </lineage>
</organism>
<evidence type="ECO:0000256" key="9">
    <source>
        <dbReference type="ARBA" id="ARBA00023136"/>
    </source>
</evidence>
<feature type="transmembrane region" description="Helical" evidence="10">
    <location>
        <begin position="361"/>
        <end position="381"/>
    </location>
</feature>
<keyword evidence="3" id="KW-1003">Cell membrane</keyword>
<evidence type="ECO:0000313" key="12">
    <source>
        <dbReference type="Proteomes" id="UP000461585"/>
    </source>
</evidence>
<keyword evidence="7 10" id="KW-1133">Transmembrane helix</keyword>
<accession>A0A7X5HVZ0</accession>
<dbReference type="InterPro" id="IPR004772">
    <property type="entry name" value="TrkH"/>
</dbReference>
<evidence type="ECO:0000256" key="5">
    <source>
        <dbReference type="ARBA" id="ARBA00022692"/>
    </source>
</evidence>
<dbReference type="GO" id="GO:0015379">
    <property type="term" value="F:potassium:chloride symporter activity"/>
    <property type="evidence" value="ECO:0007669"/>
    <property type="project" value="InterPro"/>
</dbReference>
<feature type="transmembrane region" description="Helical" evidence="10">
    <location>
        <begin position="15"/>
        <end position="36"/>
    </location>
</feature>